<dbReference type="NCBIfam" id="TIGR00229">
    <property type="entry name" value="sensory_box"/>
    <property type="match status" value="1"/>
</dbReference>
<dbReference type="CDD" id="cd00156">
    <property type="entry name" value="REC"/>
    <property type="match status" value="1"/>
</dbReference>
<dbReference type="PANTHER" id="PTHR43065">
    <property type="entry name" value="SENSOR HISTIDINE KINASE"/>
    <property type="match status" value="1"/>
</dbReference>
<dbReference type="SMART" id="SM00091">
    <property type="entry name" value="PAS"/>
    <property type="match status" value="1"/>
</dbReference>
<sequence>MQTDSGQAVTQMFSRLFTTRRYALSLCFIWVLLIAVSLAWFYVQHRNNLNEVAKAQARIAFEKDLLYRKWASQHGGVYVPVTPRTQPNPYLAHIPERDIRTPSGKELTLLNPAYMTRQVFELAETEKQIARGHITSLNPIRGENAPDPWEIKALESFEKGAKEASEVVTVGDHRFMRLMRPFKVENSCLKCHAVQGYKKGDIRGGISVTVPLAVFSVGSDRVLASTAATLVLIGTAGVILILVGARKLSESSTRLEESNAELMNEVAEREIAQEQLREQTVLLEEEVAERQALQEEAVAHQRKLQLIMDSTHAAIYGIDTSGRCTFANRTCLELTGYDTLDELLGKNMHDMIHHTLPSGIPAPVEQCNIFRAFNEGEGCTKRDEVFWRKDGTSFPVEYSSYPILNDGIIEGAVVSFVDLTERIALEAQLRQAQKMEAVGQLAGGVAHDFNNVLQVISGYGSILKLDERLDELQKQEVDQILSAAERAAQLTRGLLAFSRKQVITLAPVNLNDVVESVRKFLVRIIGEDIQLQTTPSAGTLYIMADLGQLEQVLINLATNARDAMPRGGILAIETASQEVESPLDQESGEHKPGQYAVLTVADTGCGMDAETSKRIFEPFYTTKEVSKGTGLGMAIVYGIVKQHNGFINVYSEPDHGTTFRIYLPIYHSDRVRDDGDGKQAAPPQGGSETILVAEDDDGVRNLVLSVLTRFGYRVIQAVDGQDAVEKYLAHREEIDMILMDLIMPRKNGKEAYDEIAEQAPEAKVLFASGYTADFIQKRGVPEEGIDLIMKPIQPMELLRTVREILDA</sequence>
<dbReference type="PROSITE" id="PS50113">
    <property type="entry name" value="PAC"/>
    <property type="match status" value="1"/>
</dbReference>
<keyword evidence="3 4" id="KW-0597">Phosphoprotein</keyword>
<dbReference type="SUPFAM" id="SSF47384">
    <property type="entry name" value="Homodimeric domain of signal transducing histidine kinase"/>
    <property type="match status" value="1"/>
</dbReference>
<dbReference type="PANTHER" id="PTHR43065:SF42">
    <property type="entry name" value="TWO-COMPONENT SENSOR PPRA"/>
    <property type="match status" value="1"/>
</dbReference>
<dbReference type="SMART" id="SM00086">
    <property type="entry name" value="PAC"/>
    <property type="match status" value="1"/>
</dbReference>
<evidence type="ECO:0000259" key="10">
    <source>
        <dbReference type="PROSITE" id="PS50113"/>
    </source>
</evidence>
<dbReference type="Gene3D" id="3.40.50.2300">
    <property type="match status" value="1"/>
</dbReference>
<dbReference type="Gene3D" id="3.30.450.20">
    <property type="entry name" value="PAS domain"/>
    <property type="match status" value="1"/>
</dbReference>
<feature type="modified residue" description="4-aspartylphosphate" evidence="4">
    <location>
        <position position="740"/>
    </location>
</feature>
<dbReference type="PROSITE" id="PS50110">
    <property type="entry name" value="RESPONSE_REGULATORY"/>
    <property type="match status" value="1"/>
</dbReference>
<dbReference type="InterPro" id="IPR005467">
    <property type="entry name" value="His_kinase_dom"/>
</dbReference>
<dbReference type="SMART" id="SM00387">
    <property type="entry name" value="HATPase_c"/>
    <property type="match status" value="1"/>
</dbReference>
<dbReference type="SUPFAM" id="SSF52172">
    <property type="entry name" value="CheY-like"/>
    <property type="match status" value="1"/>
</dbReference>
<proteinExistence type="predicted"/>
<feature type="transmembrane region" description="Helical" evidence="6">
    <location>
        <begin position="22"/>
        <end position="43"/>
    </location>
</feature>
<keyword evidence="12" id="KW-1185">Reference proteome</keyword>
<evidence type="ECO:0000256" key="3">
    <source>
        <dbReference type="ARBA" id="ARBA00022553"/>
    </source>
</evidence>
<gene>
    <name evidence="11" type="ORF">JFN91_10945</name>
</gene>
<evidence type="ECO:0000259" key="9">
    <source>
        <dbReference type="PROSITE" id="PS50112"/>
    </source>
</evidence>
<evidence type="ECO:0000259" key="8">
    <source>
        <dbReference type="PROSITE" id="PS50110"/>
    </source>
</evidence>
<dbReference type="InterPro" id="IPR021796">
    <property type="entry name" value="Tll0287-like_dom"/>
</dbReference>
<dbReference type="Gene3D" id="3.30.565.10">
    <property type="entry name" value="Histidine kinase-like ATPase, C-terminal domain"/>
    <property type="match status" value="1"/>
</dbReference>
<keyword evidence="6" id="KW-0812">Transmembrane</keyword>
<feature type="domain" description="Response regulatory" evidence="8">
    <location>
        <begin position="689"/>
        <end position="805"/>
    </location>
</feature>
<evidence type="ECO:0000313" key="12">
    <source>
        <dbReference type="Proteomes" id="UP000614714"/>
    </source>
</evidence>
<dbReference type="InterPro" id="IPR000014">
    <property type="entry name" value="PAS"/>
</dbReference>
<evidence type="ECO:0000259" key="7">
    <source>
        <dbReference type="PROSITE" id="PS50109"/>
    </source>
</evidence>
<evidence type="ECO:0000256" key="4">
    <source>
        <dbReference type="PROSITE-ProRule" id="PRU00169"/>
    </source>
</evidence>
<evidence type="ECO:0000256" key="1">
    <source>
        <dbReference type="ARBA" id="ARBA00000085"/>
    </source>
</evidence>
<dbReference type="InterPro" id="IPR011006">
    <property type="entry name" value="CheY-like_superfamily"/>
</dbReference>
<evidence type="ECO:0000256" key="6">
    <source>
        <dbReference type="SAM" id="Phobius"/>
    </source>
</evidence>
<dbReference type="PRINTS" id="PR00344">
    <property type="entry name" value="BCTRLSENSOR"/>
</dbReference>
<dbReference type="Pfam" id="PF13426">
    <property type="entry name" value="PAS_9"/>
    <property type="match status" value="1"/>
</dbReference>
<dbReference type="InterPro" id="IPR036097">
    <property type="entry name" value="HisK_dim/P_sf"/>
</dbReference>
<comment type="caution">
    <text evidence="11">The sequence shown here is derived from an EMBL/GenBank/DDBJ whole genome shotgun (WGS) entry which is preliminary data.</text>
</comment>
<feature type="domain" description="PAS" evidence="9">
    <location>
        <begin position="300"/>
        <end position="353"/>
    </location>
</feature>
<keyword evidence="5" id="KW-0175">Coiled coil</keyword>
<comment type="catalytic activity">
    <reaction evidence="1">
        <text>ATP + protein L-histidine = ADP + protein N-phospho-L-histidine.</text>
        <dbReference type="EC" id="2.7.13.3"/>
    </reaction>
</comment>
<dbReference type="InterPro" id="IPR036890">
    <property type="entry name" value="HATPase_C_sf"/>
</dbReference>
<dbReference type="InterPro" id="IPR035965">
    <property type="entry name" value="PAS-like_dom_sf"/>
</dbReference>
<dbReference type="Pfam" id="PF00512">
    <property type="entry name" value="HisKA"/>
    <property type="match status" value="1"/>
</dbReference>
<dbReference type="Pfam" id="PF02518">
    <property type="entry name" value="HATPase_c"/>
    <property type="match status" value="1"/>
</dbReference>
<dbReference type="RefSeq" id="WP_199389231.1">
    <property type="nucleotide sequence ID" value="NZ_JAEMHL010000004.1"/>
</dbReference>
<accession>A0ABS0YF25</accession>
<dbReference type="Gene3D" id="1.10.287.130">
    <property type="match status" value="1"/>
</dbReference>
<feature type="domain" description="PAC" evidence="10">
    <location>
        <begin position="380"/>
        <end position="431"/>
    </location>
</feature>
<dbReference type="InterPro" id="IPR003594">
    <property type="entry name" value="HATPase_dom"/>
</dbReference>
<evidence type="ECO:0000256" key="5">
    <source>
        <dbReference type="SAM" id="Coils"/>
    </source>
</evidence>
<dbReference type="SUPFAM" id="SSF55785">
    <property type="entry name" value="PYP-like sensor domain (PAS domain)"/>
    <property type="match status" value="1"/>
</dbReference>
<dbReference type="PROSITE" id="PS50112">
    <property type="entry name" value="PAS"/>
    <property type="match status" value="1"/>
</dbReference>
<dbReference type="InterPro" id="IPR001789">
    <property type="entry name" value="Sig_transdc_resp-reg_receiver"/>
</dbReference>
<dbReference type="InterPro" id="IPR000700">
    <property type="entry name" value="PAS-assoc_C"/>
</dbReference>
<evidence type="ECO:0000256" key="2">
    <source>
        <dbReference type="ARBA" id="ARBA00012438"/>
    </source>
</evidence>
<dbReference type="PROSITE" id="PS50109">
    <property type="entry name" value="HIS_KIN"/>
    <property type="match status" value="1"/>
</dbReference>
<dbReference type="InterPro" id="IPR004358">
    <property type="entry name" value="Sig_transdc_His_kin-like_C"/>
</dbReference>
<dbReference type="CDD" id="cd00082">
    <property type="entry name" value="HisKA"/>
    <property type="match status" value="1"/>
</dbReference>
<organism evidence="11 12">
    <name type="scientific">Geomonas anaerohicana</name>
    <dbReference type="NCBI Taxonomy" id="2798583"/>
    <lineage>
        <taxon>Bacteria</taxon>
        <taxon>Pseudomonadati</taxon>
        <taxon>Thermodesulfobacteriota</taxon>
        <taxon>Desulfuromonadia</taxon>
        <taxon>Geobacterales</taxon>
        <taxon>Geobacteraceae</taxon>
        <taxon>Geomonas</taxon>
    </lineage>
</organism>
<dbReference type="EMBL" id="JAEMHL010000004">
    <property type="protein sequence ID" value="MBJ6750734.1"/>
    <property type="molecule type" value="Genomic_DNA"/>
</dbReference>
<dbReference type="SUPFAM" id="SSF55874">
    <property type="entry name" value="ATPase domain of HSP90 chaperone/DNA topoisomerase II/histidine kinase"/>
    <property type="match status" value="1"/>
</dbReference>
<dbReference type="SMART" id="SM00388">
    <property type="entry name" value="HisKA"/>
    <property type="match status" value="1"/>
</dbReference>
<reference evidence="11 12" key="1">
    <citation type="submission" date="2020-12" db="EMBL/GenBank/DDBJ databases">
        <title>Geomonas sp. Red421, isolated from paddy soil.</title>
        <authorList>
            <person name="Xu Z."/>
            <person name="Zhang Z."/>
            <person name="Masuda Y."/>
            <person name="Itoh H."/>
            <person name="Senoo K."/>
        </authorList>
    </citation>
    <scope>NUCLEOTIDE SEQUENCE [LARGE SCALE GENOMIC DNA]</scope>
    <source>
        <strain evidence="11 12">Red421</strain>
    </source>
</reference>
<protein>
    <recommendedName>
        <fullName evidence="2">histidine kinase</fullName>
        <ecNumber evidence="2">2.7.13.3</ecNumber>
    </recommendedName>
</protein>
<dbReference type="SMART" id="SM00448">
    <property type="entry name" value="REC"/>
    <property type="match status" value="1"/>
</dbReference>
<name>A0ABS0YF25_9BACT</name>
<feature type="domain" description="Histidine kinase" evidence="7">
    <location>
        <begin position="444"/>
        <end position="667"/>
    </location>
</feature>
<dbReference type="EC" id="2.7.13.3" evidence="2"/>
<keyword evidence="6" id="KW-0472">Membrane</keyword>
<dbReference type="InterPro" id="IPR003661">
    <property type="entry name" value="HisK_dim/P_dom"/>
</dbReference>
<dbReference type="InterPro" id="IPR001610">
    <property type="entry name" value="PAC"/>
</dbReference>
<dbReference type="Pfam" id="PF00072">
    <property type="entry name" value="Response_reg"/>
    <property type="match status" value="1"/>
</dbReference>
<dbReference type="Gene3D" id="3.30.450.290">
    <property type="match status" value="1"/>
</dbReference>
<keyword evidence="6" id="KW-1133">Transmembrane helix</keyword>
<dbReference type="CDD" id="cd00130">
    <property type="entry name" value="PAS"/>
    <property type="match status" value="1"/>
</dbReference>
<dbReference type="Pfam" id="PF11845">
    <property type="entry name" value="Tll0287-like"/>
    <property type="match status" value="1"/>
</dbReference>
<dbReference type="Proteomes" id="UP000614714">
    <property type="component" value="Unassembled WGS sequence"/>
</dbReference>
<evidence type="ECO:0000313" key="11">
    <source>
        <dbReference type="EMBL" id="MBJ6750734.1"/>
    </source>
</evidence>
<feature type="coiled-coil region" evidence="5">
    <location>
        <begin position="245"/>
        <end position="303"/>
    </location>
</feature>